<protein>
    <submittedName>
        <fullName evidence="2">Uncharacterized protein</fullName>
    </submittedName>
</protein>
<name>K0REC3_THAOC</name>
<keyword evidence="3" id="KW-1185">Reference proteome</keyword>
<feature type="non-terminal residue" evidence="2">
    <location>
        <position position="1"/>
    </location>
</feature>
<reference evidence="2 3" key="1">
    <citation type="journal article" date="2012" name="Genome Biol.">
        <title>Genome and low-iron response of an oceanic diatom adapted to chronic iron limitation.</title>
        <authorList>
            <person name="Lommer M."/>
            <person name="Specht M."/>
            <person name="Roy A.S."/>
            <person name="Kraemer L."/>
            <person name="Andreson R."/>
            <person name="Gutowska M.A."/>
            <person name="Wolf J."/>
            <person name="Bergner S.V."/>
            <person name="Schilhabel M.B."/>
            <person name="Klostermeier U.C."/>
            <person name="Beiko R.G."/>
            <person name="Rosenstiel P."/>
            <person name="Hippler M."/>
            <person name="Laroche J."/>
        </authorList>
    </citation>
    <scope>NUCLEOTIDE SEQUENCE [LARGE SCALE GENOMIC DNA]</scope>
    <source>
        <strain evidence="2 3">CCMP1005</strain>
    </source>
</reference>
<feature type="region of interest" description="Disordered" evidence="1">
    <location>
        <begin position="1"/>
        <end position="62"/>
    </location>
</feature>
<feature type="compositionally biased region" description="Basic and acidic residues" evidence="1">
    <location>
        <begin position="28"/>
        <end position="38"/>
    </location>
</feature>
<sequence>DGRRVPRLVTDVADPPPPGPHRAVPSRRPRDVNDEDLHVVLPERLGRGETKPDDETRRARAASTTMWLRVALRSARKRRLTSRGRSIGGVRPPPPITGCCCLTKLFARLATSMPPYSVRDQPRGPVDAAPDGGRRGCPATSLVRARHLGRLRGGSWAVDDADAADGTDDAWDWAVVSGGRRRWAFQDQNFAHARRPANQPSQKKEEVRGKSTLHHNISE</sequence>
<evidence type="ECO:0000313" key="2">
    <source>
        <dbReference type="EMBL" id="EJK44887.1"/>
    </source>
</evidence>
<proteinExistence type="predicted"/>
<comment type="caution">
    <text evidence="2">The sequence shown here is derived from an EMBL/GenBank/DDBJ whole genome shotgun (WGS) entry which is preliminary data.</text>
</comment>
<evidence type="ECO:0000256" key="1">
    <source>
        <dbReference type="SAM" id="MobiDB-lite"/>
    </source>
</evidence>
<organism evidence="2 3">
    <name type="scientific">Thalassiosira oceanica</name>
    <name type="common">Marine diatom</name>
    <dbReference type="NCBI Taxonomy" id="159749"/>
    <lineage>
        <taxon>Eukaryota</taxon>
        <taxon>Sar</taxon>
        <taxon>Stramenopiles</taxon>
        <taxon>Ochrophyta</taxon>
        <taxon>Bacillariophyta</taxon>
        <taxon>Coscinodiscophyceae</taxon>
        <taxon>Thalassiosirophycidae</taxon>
        <taxon>Thalassiosirales</taxon>
        <taxon>Thalassiosiraceae</taxon>
        <taxon>Thalassiosira</taxon>
    </lineage>
</organism>
<feature type="region of interest" description="Disordered" evidence="1">
    <location>
        <begin position="188"/>
        <end position="219"/>
    </location>
</feature>
<evidence type="ECO:0000313" key="3">
    <source>
        <dbReference type="Proteomes" id="UP000266841"/>
    </source>
</evidence>
<gene>
    <name evidence="2" type="ORF">THAOC_36537</name>
</gene>
<dbReference type="AlphaFoldDB" id="K0REC3"/>
<feature type="region of interest" description="Disordered" evidence="1">
    <location>
        <begin position="116"/>
        <end position="139"/>
    </location>
</feature>
<dbReference type="Proteomes" id="UP000266841">
    <property type="component" value="Unassembled WGS sequence"/>
</dbReference>
<accession>K0REC3</accession>
<feature type="compositionally biased region" description="Basic and acidic residues" evidence="1">
    <location>
        <begin position="44"/>
        <end position="58"/>
    </location>
</feature>
<dbReference type="EMBL" id="AGNL01049090">
    <property type="protein sequence ID" value="EJK44887.1"/>
    <property type="molecule type" value="Genomic_DNA"/>
</dbReference>